<dbReference type="PANTHER" id="PTHR40616">
    <property type="entry name" value="LINALOOL DEHYDRATASE_ISOMERASE DOMAIN-CONTAINING PROTEIN"/>
    <property type="match status" value="1"/>
</dbReference>
<name>A0A8H7W5A8_9HELO</name>
<keyword evidence="3" id="KW-1185">Reference proteome</keyword>
<reference evidence="2" key="1">
    <citation type="submission" date="2021-02" db="EMBL/GenBank/DDBJ databases">
        <title>Genome sequence Cadophora malorum strain M34.</title>
        <authorList>
            <person name="Stefanovic E."/>
            <person name="Vu D."/>
            <person name="Scully C."/>
            <person name="Dijksterhuis J."/>
            <person name="Roader J."/>
            <person name="Houbraken J."/>
        </authorList>
    </citation>
    <scope>NUCLEOTIDE SEQUENCE</scope>
    <source>
        <strain evidence="2">M34</strain>
    </source>
</reference>
<dbReference type="EMBL" id="JAFJYH010000347">
    <property type="protein sequence ID" value="KAG4412873.1"/>
    <property type="molecule type" value="Genomic_DNA"/>
</dbReference>
<dbReference type="OrthoDB" id="2580323at2759"/>
<sequence>MLSIKLFALLVASTLAAASPIVTRDAGTDLLITDLLRLDRAIRTITYAAGNYTGGAEGYRAIRESFSETNRTNRIAYYDAMTIKPQNVQESNVIIAVVSDPITPDIKDAVNALIAKKSLIDAAGFSKETADGLNLISYDHDTLSLVAVAPKLSPVTIPAAAVPVLAIDLTWRQGVLAFGGVPLAPLTMGETQSLFDFSMSINDARFDETYKMIWSDDNGPWSVRFTAWYTAGLLYRNQGNDVENAKGALRAILATQMTENFTSPWYGDFKLSPDEPIPQATLYEPQIYGTYDPNWREFIGTQLVQVVEEFPHLLGPELISSIETAMTHAAVGAMRRNGTAPDNLVLAYSNPGYMRALNVAWIGSRLQNQTFINFGNSQATALYQLFTKNGADTMGEYNAPNYYGMDFWALGAMAKYGPESSRVREHAPEIMAKMWEDIADHYNPYLGNMVGPYDRAYTRDMTVHDAILSLYFWGIFGYGRLSVPPKGELDLRYDGTQGAAIALIMDEVDGAMSDEVRGKLLGSFESGEQKERSLKRTVYYDLETEDNRTTTAWLSKQLMIGGQQLAETVDRGKQFVPAIAHWAADPEHKPFPLNGYFSLYPTATTITAIAEKQKLTISYPNTTQPGTDSFQFMLSGIPPPWSLAGNMVDGFTNVPCLDVNVTALGLEELPTVYGSSIYGSYYYNITYVVPSNFTGTPVVAFDLAYTC</sequence>
<dbReference type="PANTHER" id="PTHR40616:SF1">
    <property type="entry name" value="LINALOOL DEHYDRATASE_ISOMERASE DOMAIN-CONTAINING PROTEIN"/>
    <property type="match status" value="1"/>
</dbReference>
<dbReference type="Pfam" id="PF12296">
    <property type="entry name" value="HsbA"/>
    <property type="match status" value="1"/>
</dbReference>
<dbReference type="InterPro" id="IPR021054">
    <property type="entry name" value="Cell_wall_mannoprotein_1"/>
</dbReference>
<evidence type="ECO:0000256" key="1">
    <source>
        <dbReference type="SAM" id="SignalP"/>
    </source>
</evidence>
<accession>A0A8H7W5A8</accession>
<feature type="signal peptide" evidence="1">
    <location>
        <begin position="1"/>
        <end position="18"/>
    </location>
</feature>
<comment type="caution">
    <text evidence="2">The sequence shown here is derived from an EMBL/GenBank/DDBJ whole genome shotgun (WGS) entry which is preliminary data.</text>
</comment>
<evidence type="ECO:0000313" key="3">
    <source>
        <dbReference type="Proteomes" id="UP000664132"/>
    </source>
</evidence>
<proteinExistence type="predicted"/>
<dbReference type="AlphaFoldDB" id="A0A8H7W5A8"/>
<organism evidence="2 3">
    <name type="scientific">Cadophora malorum</name>
    <dbReference type="NCBI Taxonomy" id="108018"/>
    <lineage>
        <taxon>Eukaryota</taxon>
        <taxon>Fungi</taxon>
        <taxon>Dikarya</taxon>
        <taxon>Ascomycota</taxon>
        <taxon>Pezizomycotina</taxon>
        <taxon>Leotiomycetes</taxon>
        <taxon>Helotiales</taxon>
        <taxon>Ploettnerulaceae</taxon>
        <taxon>Cadophora</taxon>
    </lineage>
</organism>
<keyword evidence="1" id="KW-0732">Signal</keyword>
<protein>
    <submittedName>
        <fullName evidence="2">Uncharacterized protein</fullName>
    </submittedName>
</protein>
<dbReference type="Proteomes" id="UP000664132">
    <property type="component" value="Unassembled WGS sequence"/>
</dbReference>
<evidence type="ECO:0000313" key="2">
    <source>
        <dbReference type="EMBL" id="KAG4412873.1"/>
    </source>
</evidence>
<feature type="chain" id="PRO_5034257816" evidence="1">
    <location>
        <begin position="19"/>
        <end position="707"/>
    </location>
</feature>
<gene>
    <name evidence="2" type="ORF">IFR04_013982</name>
</gene>